<feature type="domain" description="Glycosyltransferase family 28 N-terminal" evidence="2">
    <location>
        <begin position="3"/>
        <end position="60"/>
    </location>
</feature>
<dbReference type="GO" id="GO:0033072">
    <property type="term" value="P:vancomycin biosynthetic process"/>
    <property type="evidence" value="ECO:0007669"/>
    <property type="project" value="UniProtKB-ARBA"/>
</dbReference>
<protein>
    <submittedName>
        <fullName evidence="4">Glycosyltransferase family 1 protein</fullName>
    </submittedName>
</protein>
<dbReference type="Gene3D" id="3.40.50.2000">
    <property type="entry name" value="Glycogen Phosphorylase B"/>
    <property type="match status" value="2"/>
</dbReference>
<dbReference type="OrthoDB" id="3253247at2"/>
<dbReference type="SUPFAM" id="SSF53756">
    <property type="entry name" value="UDP-Glycosyltransferase/glycogen phosphorylase"/>
    <property type="match status" value="1"/>
</dbReference>
<proteinExistence type="predicted"/>
<keyword evidence="5" id="KW-1185">Reference proteome</keyword>
<feature type="domain" description="Erythromycin biosynthesis protein CIII-like C-terminal" evidence="3">
    <location>
        <begin position="298"/>
        <end position="395"/>
    </location>
</feature>
<dbReference type="Pfam" id="PF03033">
    <property type="entry name" value="Glyco_transf_28"/>
    <property type="match status" value="1"/>
</dbReference>
<dbReference type="GO" id="GO:0005975">
    <property type="term" value="P:carbohydrate metabolic process"/>
    <property type="evidence" value="ECO:0007669"/>
    <property type="project" value="InterPro"/>
</dbReference>
<dbReference type="KEGG" id="sqz:FQU76_00785"/>
<dbReference type="FunFam" id="3.40.50.2000:FF:000009">
    <property type="entry name" value="Sterol 3-beta-glucosyltransferase UGT80A2"/>
    <property type="match status" value="1"/>
</dbReference>
<dbReference type="AlphaFoldDB" id="A0A5B8J5G1"/>
<keyword evidence="1 4" id="KW-0808">Transferase</keyword>
<evidence type="ECO:0000313" key="4">
    <source>
        <dbReference type="EMBL" id="QDY75271.1"/>
    </source>
</evidence>
<sequence length="416" mass="42398">MRVAVMTAGSRGDVAPFTGLGHGLARAGHEVTLVTHERFGPLAEAAGIGFRPLPVDPLAELESASGRGLHRSGTGAGKLVRVVALARAVAGELSGGLLAAAADSDLLLLSVSVAPLGLAIAEGLNLPSLGVYLQPHAVTGEFAPPMIGTRSLGRSGNRLATRAVNAAVDAVFTEAVHELRAGLGLPRAGSRAARRAREAGNWPVLHGFSERIVPRPADWRSGLRVAGYWWPYDAPSTALPAGLSAFLDAGPPPVFVGLGSATTPDPERVGATVVRALRAAGLRGVVQSGWAGLRAEGDDMLTIGEVPHRDLFPRMAAVVHACGAGTTAAGLRAGVPAVPVPVQFDQSFWAARLTALGVAPGAVPLRGLTAPALTAALRKATGDESYRVRARALAALLAREDGIGPVLAAVEARAGG</sequence>
<dbReference type="PANTHER" id="PTHR48050">
    <property type="entry name" value="STEROL 3-BETA-GLUCOSYLTRANSFERASE"/>
    <property type="match status" value="1"/>
</dbReference>
<dbReference type="InterPro" id="IPR004276">
    <property type="entry name" value="GlycoTrans_28_N"/>
</dbReference>
<evidence type="ECO:0000259" key="2">
    <source>
        <dbReference type="Pfam" id="PF03033"/>
    </source>
</evidence>
<dbReference type="EMBL" id="CP042266">
    <property type="protein sequence ID" value="QDY75271.1"/>
    <property type="molecule type" value="Genomic_DNA"/>
</dbReference>
<dbReference type="Pfam" id="PF06722">
    <property type="entry name" value="EryCIII-like_C"/>
    <property type="match status" value="1"/>
</dbReference>
<dbReference type="InterPro" id="IPR002213">
    <property type="entry name" value="UDP_glucos_trans"/>
</dbReference>
<evidence type="ECO:0000259" key="3">
    <source>
        <dbReference type="Pfam" id="PF06722"/>
    </source>
</evidence>
<dbReference type="GO" id="GO:0016758">
    <property type="term" value="F:hexosyltransferase activity"/>
    <property type="evidence" value="ECO:0007669"/>
    <property type="project" value="InterPro"/>
</dbReference>
<evidence type="ECO:0000313" key="5">
    <source>
        <dbReference type="Proteomes" id="UP000320580"/>
    </source>
</evidence>
<dbReference type="PANTHER" id="PTHR48050:SF13">
    <property type="entry name" value="STEROL 3-BETA-GLUCOSYLTRANSFERASE UGT80A2"/>
    <property type="match status" value="1"/>
</dbReference>
<dbReference type="InterPro" id="IPR010610">
    <property type="entry name" value="EryCIII-like_C"/>
</dbReference>
<accession>A0A5B8J5G1</accession>
<dbReference type="RefSeq" id="WP_146478583.1">
    <property type="nucleotide sequence ID" value="NZ_CP042266.1"/>
</dbReference>
<dbReference type="CDD" id="cd03784">
    <property type="entry name" value="GT1_Gtf-like"/>
    <property type="match status" value="1"/>
</dbReference>
<reference evidence="4 5" key="1">
    <citation type="submission" date="2019-07" db="EMBL/GenBank/DDBJ databases">
        <authorList>
            <person name="Zhu P."/>
        </authorList>
    </citation>
    <scope>NUCLEOTIDE SEQUENCE [LARGE SCALE GENOMIC DNA]</scope>
    <source>
        <strain evidence="4 5">SSL-25</strain>
    </source>
</reference>
<organism evidence="4 5">
    <name type="scientific">Streptomyces qinzhouensis</name>
    <dbReference type="NCBI Taxonomy" id="2599401"/>
    <lineage>
        <taxon>Bacteria</taxon>
        <taxon>Bacillati</taxon>
        <taxon>Actinomycetota</taxon>
        <taxon>Actinomycetes</taxon>
        <taxon>Kitasatosporales</taxon>
        <taxon>Streptomycetaceae</taxon>
        <taxon>Streptomyces</taxon>
    </lineage>
</organism>
<dbReference type="GO" id="GO:0008194">
    <property type="term" value="F:UDP-glycosyltransferase activity"/>
    <property type="evidence" value="ECO:0007669"/>
    <property type="project" value="InterPro"/>
</dbReference>
<gene>
    <name evidence="4" type="ORF">FQU76_00785</name>
</gene>
<dbReference type="InterPro" id="IPR050426">
    <property type="entry name" value="Glycosyltransferase_28"/>
</dbReference>
<dbReference type="Proteomes" id="UP000320580">
    <property type="component" value="Chromosome"/>
</dbReference>
<evidence type="ECO:0000256" key="1">
    <source>
        <dbReference type="ARBA" id="ARBA00022679"/>
    </source>
</evidence>
<name>A0A5B8J5G1_9ACTN</name>